<sequence>MSAENNDAAMNIHADMGDNAAHDGGGYDHTADQVHDSNDVWMPTLGTRQAPPTEHIRSSLTLPVFQVGGEHEPPGPWAVWVCKPPYPVAREDEFIRSDAIEWLLSLPNKRELIVRYNVRLTANSMNLQIGGQRIRREFPSDHRTADTDYDKLTELMEKILREQDEDKDDDGDEENEDEDEDEDFEDAPEERTDLSDDEHVYA</sequence>
<organism evidence="2 3">
    <name type="scientific">Penicillium malachiteum</name>
    <dbReference type="NCBI Taxonomy" id="1324776"/>
    <lineage>
        <taxon>Eukaryota</taxon>
        <taxon>Fungi</taxon>
        <taxon>Dikarya</taxon>
        <taxon>Ascomycota</taxon>
        <taxon>Pezizomycotina</taxon>
        <taxon>Eurotiomycetes</taxon>
        <taxon>Eurotiomycetidae</taxon>
        <taxon>Eurotiales</taxon>
        <taxon>Aspergillaceae</taxon>
        <taxon>Penicillium</taxon>
    </lineage>
</organism>
<name>A0AAD6HJ88_9EURO</name>
<evidence type="ECO:0000256" key="1">
    <source>
        <dbReference type="SAM" id="MobiDB-lite"/>
    </source>
</evidence>
<reference evidence="2" key="2">
    <citation type="submission" date="2023-01" db="EMBL/GenBank/DDBJ databases">
        <authorList>
            <person name="Petersen C."/>
        </authorList>
    </citation>
    <scope>NUCLEOTIDE SEQUENCE</scope>
    <source>
        <strain evidence="2">IBT 17514</strain>
    </source>
</reference>
<proteinExistence type="predicted"/>
<feature type="compositionally biased region" description="Basic and acidic residues" evidence="1">
    <location>
        <begin position="189"/>
        <end position="202"/>
    </location>
</feature>
<feature type="region of interest" description="Disordered" evidence="1">
    <location>
        <begin position="159"/>
        <end position="202"/>
    </location>
</feature>
<protein>
    <submittedName>
        <fullName evidence="2">Uncharacterized protein</fullName>
    </submittedName>
</protein>
<feature type="compositionally biased region" description="Acidic residues" evidence="1">
    <location>
        <begin position="165"/>
        <end position="188"/>
    </location>
</feature>
<dbReference type="EMBL" id="JAQJAN010000010">
    <property type="protein sequence ID" value="KAJ5719804.1"/>
    <property type="molecule type" value="Genomic_DNA"/>
</dbReference>
<evidence type="ECO:0000313" key="2">
    <source>
        <dbReference type="EMBL" id="KAJ5719804.1"/>
    </source>
</evidence>
<reference evidence="2" key="1">
    <citation type="journal article" date="2023" name="IMA Fungus">
        <title>Comparative genomic study of the Penicillium genus elucidates a diverse pangenome and 15 lateral gene transfer events.</title>
        <authorList>
            <person name="Petersen C."/>
            <person name="Sorensen T."/>
            <person name="Nielsen M.R."/>
            <person name="Sondergaard T.E."/>
            <person name="Sorensen J.L."/>
            <person name="Fitzpatrick D.A."/>
            <person name="Frisvad J.C."/>
            <person name="Nielsen K.L."/>
        </authorList>
    </citation>
    <scope>NUCLEOTIDE SEQUENCE</scope>
    <source>
        <strain evidence="2">IBT 17514</strain>
    </source>
</reference>
<dbReference type="AlphaFoldDB" id="A0AAD6HJ88"/>
<accession>A0AAD6HJ88</accession>
<gene>
    <name evidence="2" type="ORF">N7493_007382</name>
</gene>
<evidence type="ECO:0000313" key="3">
    <source>
        <dbReference type="Proteomes" id="UP001215712"/>
    </source>
</evidence>
<comment type="caution">
    <text evidence="2">The sequence shown here is derived from an EMBL/GenBank/DDBJ whole genome shotgun (WGS) entry which is preliminary data.</text>
</comment>
<keyword evidence="3" id="KW-1185">Reference proteome</keyword>
<dbReference type="Proteomes" id="UP001215712">
    <property type="component" value="Unassembled WGS sequence"/>
</dbReference>